<protein>
    <submittedName>
        <fullName evidence="1">Uncharacterized protein</fullName>
    </submittedName>
</protein>
<name>A0A0J6S2K9_9HYPH</name>
<proteinExistence type="predicted"/>
<keyword evidence="2" id="KW-1185">Reference proteome</keyword>
<gene>
    <name evidence="1" type="ORF">VQ02_29680</name>
</gene>
<reference evidence="1 2" key="1">
    <citation type="submission" date="2015-03" db="EMBL/GenBank/DDBJ databases">
        <title>Genome sequencing of Methylobacterium variabile DSM 16961.</title>
        <authorList>
            <person name="Chaudhry V."/>
            <person name="Patil P.B."/>
        </authorList>
    </citation>
    <scope>NUCLEOTIDE SEQUENCE [LARGE SCALE GENOMIC DNA]</scope>
    <source>
        <strain evidence="1 2">DSM 16961</strain>
    </source>
</reference>
<comment type="caution">
    <text evidence="1">The sequence shown here is derived from an EMBL/GenBank/DDBJ whole genome shotgun (WGS) entry which is preliminary data.</text>
</comment>
<evidence type="ECO:0000313" key="2">
    <source>
        <dbReference type="Proteomes" id="UP000035955"/>
    </source>
</evidence>
<accession>A0A0J6S2K9</accession>
<dbReference type="EMBL" id="LABY01000257">
    <property type="protein sequence ID" value="KMO29420.1"/>
    <property type="molecule type" value="Genomic_DNA"/>
</dbReference>
<dbReference type="AlphaFoldDB" id="A0A0J6S2K9"/>
<sequence>MDARALLTQVQSNIGATCDRATRQQSLIETRERAGLPTEHERNVLRGIRVSLGLEYHHEELLLATLAGEEPNGDYRAPPPRRVCHRGASEICALPIRCCTILAATVTPRLVGAAAPR</sequence>
<dbReference type="PATRIC" id="fig|298794.3.peg.4022"/>
<evidence type="ECO:0000313" key="1">
    <source>
        <dbReference type="EMBL" id="KMO29420.1"/>
    </source>
</evidence>
<organism evidence="1 2">
    <name type="scientific">Methylobacterium variabile</name>
    <dbReference type="NCBI Taxonomy" id="298794"/>
    <lineage>
        <taxon>Bacteria</taxon>
        <taxon>Pseudomonadati</taxon>
        <taxon>Pseudomonadota</taxon>
        <taxon>Alphaproteobacteria</taxon>
        <taxon>Hyphomicrobiales</taxon>
        <taxon>Methylobacteriaceae</taxon>
        <taxon>Methylobacterium</taxon>
    </lineage>
</organism>
<dbReference type="Proteomes" id="UP000035955">
    <property type="component" value="Unassembled WGS sequence"/>
</dbReference>